<evidence type="ECO:0008006" key="5">
    <source>
        <dbReference type="Google" id="ProtNLM"/>
    </source>
</evidence>
<accession>A0ABW0D8S9</accession>
<gene>
    <name evidence="3" type="ORF">ACFPN6_19765</name>
</gene>
<sequence length="251" mass="25249">MRALPARRIALGACCAALLLGITGPAATAADPARERTPAASSDALLAQVRSLDADEGELAPVVDLLEAALETDGGHLPPAEARRLGEAAKKALEEADAKALATTAPPAATDPAPTAATPEVPDPAPTATTPEVPDPAPTATTPEVPDPAEDTLLTDDGTRLTSDLLDAVREVVDSLLELLLSDDEAEAAQVPSAVDDLLAEVQDLVDALIGTADPQVSTLPAPAGTTPVTQVPLLPAVTLPALPSVLLPAS</sequence>
<comment type="caution">
    <text evidence="3">The sequence shown here is derived from an EMBL/GenBank/DDBJ whole genome shotgun (WGS) entry which is preliminary data.</text>
</comment>
<feature type="signal peptide" evidence="2">
    <location>
        <begin position="1"/>
        <end position="29"/>
    </location>
</feature>
<feature type="region of interest" description="Disordered" evidence="1">
    <location>
        <begin position="90"/>
        <end position="156"/>
    </location>
</feature>
<evidence type="ECO:0000313" key="3">
    <source>
        <dbReference type="EMBL" id="MFC5226793.1"/>
    </source>
</evidence>
<proteinExistence type="predicted"/>
<evidence type="ECO:0000256" key="2">
    <source>
        <dbReference type="SAM" id="SignalP"/>
    </source>
</evidence>
<name>A0ABW0D8S9_STRFI</name>
<feature type="compositionally biased region" description="Low complexity" evidence="1">
    <location>
        <begin position="99"/>
        <end position="144"/>
    </location>
</feature>
<dbReference type="Proteomes" id="UP001596156">
    <property type="component" value="Unassembled WGS sequence"/>
</dbReference>
<dbReference type="RefSeq" id="WP_344642117.1">
    <property type="nucleotide sequence ID" value="NZ_BAAASS010000001.1"/>
</dbReference>
<organism evidence="3 4">
    <name type="scientific">Streptomyces fimbriatus</name>
    <dbReference type="NCBI Taxonomy" id="68197"/>
    <lineage>
        <taxon>Bacteria</taxon>
        <taxon>Bacillati</taxon>
        <taxon>Actinomycetota</taxon>
        <taxon>Actinomycetes</taxon>
        <taxon>Kitasatosporales</taxon>
        <taxon>Streptomycetaceae</taxon>
        <taxon>Streptomyces</taxon>
    </lineage>
</organism>
<dbReference type="EMBL" id="JBHSKL010000026">
    <property type="protein sequence ID" value="MFC5226793.1"/>
    <property type="molecule type" value="Genomic_DNA"/>
</dbReference>
<keyword evidence="4" id="KW-1185">Reference proteome</keyword>
<protein>
    <recommendedName>
        <fullName evidence="5">Secreted protein</fullName>
    </recommendedName>
</protein>
<keyword evidence="2" id="KW-0732">Signal</keyword>
<evidence type="ECO:0000256" key="1">
    <source>
        <dbReference type="SAM" id="MobiDB-lite"/>
    </source>
</evidence>
<reference evidence="4" key="1">
    <citation type="journal article" date="2019" name="Int. J. Syst. Evol. Microbiol.">
        <title>The Global Catalogue of Microorganisms (GCM) 10K type strain sequencing project: providing services to taxonomists for standard genome sequencing and annotation.</title>
        <authorList>
            <consortium name="The Broad Institute Genomics Platform"/>
            <consortium name="The Broad Institute Genome Sequencing Center for Infectious Disease"/>
            <person name="Wu L."/>
            <person name="Ma J."/>
        </authorList>
    </citation>
    <scope>NUCLEOTIDE SEQUENCE [LARGE SCALE GENOMIC DNA]</scope>
    <source>
        <strain evidence="4">CCM 8479</strain>
    </source>
</reference>
<feature type="chain" id="PRO_5045692356" description="Secreted protein" evidence="2">
    <location>
        <begin position="30"/>
        <end position="251"/>
    </location>
</feature>
<evidence type="ECO:0000313" key="4">
    <source>
        <dbReference type="Proteomes" id="UP001596156"/>
    </source>
</evidence>